<comment type="subcellular location">
    <subcellularLocation>
        <location evidence="1">Secreted</location>
    </subcellularLocation>
</comment>
<sequence>MPDPVHSTRHLGMVALLTGLLTGCANGHTTLPATTSALKAGPTYGEMRSVAVMQIRPGNVAVTPNGQVFATIHPMDGDHDVQLVEITGQNSYRAWPSPALQTHAGRYSDATIDSPLGIYQDGQGGLWITDMGLHLGKTRLWGFDIASGKLITKLTLPANIAPEGSFVQDLAVDRSRGVAYLADIANPSLITVDLESGEATRFSEHPALEAEPGAKLKIDGKDVQFNGKPAKVGVDPITLSGDGETVFFGAMTGHSWYSVPARLLREDADHATIAAAITSVGDKPVSDGADTAGGIHYFTNLNQHGLDMLGADGKLTPLVRDERLDWPDGVRMAADGWLYVTVNQLDSTPPFNDGKDSGQAPYRIFKVWPVDN</sequence>
<dbReference type="Proteomes" id="UP001170481">
    <property type="component" value="Unassembled WGS sequence"/>
</dbReference>
<dbReference type="RefSeq" id="WP_303592833.1">
    <property type="nucleotide sequence ID" value="NZ_JAUORK010000002.1"/>
</dbReference>
<protein>
    <submittedName>
        <fullName evidence="3">L-dopachrome tautomerase-related protein</fullName>
    </submittedName>
</protein>
<comment type="caution">
    <text evidence="3">The sequence shown here is derived from an EMBL/GenBank/DDBJ whole genome shotgun (WGS) entry which is preliminary data.</text>
</comment>
<dbReference type="InterPro" id="IPR017996">
    <property type="entry name" value="MRJP/yellow-related"/>
</dbReference>
<evidence type="ECO:0000256" key="1">
    <source>
        <dbReference type="ARBA" id="ARBA00004613"/>
    </source>
</evidence>
<dbReference type="GO" id="GO:0005576">
    <property type="term" value="C:extracellular region"/>
    <property type="evidence" value="ECO:0007669"/>
    <property type="project" value="UniProtKB-SubCell"/>
</dbReference>
<dbReference type="PANTHER" id="PTHR10009">
    <property type="entry name" value="PROTEIN YELLOW-RELATED"/>
    <property type="match status" value="1"/>
</dbReference>
<dbReference type="EMBL" id="JAUORK010000002">
    <property type="protein sequence ID" value="MDO6670998.1"/>
    <property type="molecule type" value="Genomic_DNA"/>
</dbReference>
<dbReference type="Gene3D" id="2.120.10.30">
    <property type="entry name" value="TolB, C-terminal domain"/>
    <property type="match status" value="1"/>
</dbReference>
<dbReference type="InterPro" id="IPR011042">
    <property type="entry name" value="6-blade_b-propeller_TolB-like"/>
</dbReference>
<dbReference type="SUPFAM" id="SSF101898">
    <property type="entry name" value="NHL repeat"/>
    <property type="match status" value="1"/>
</dbReference>
<keyword evidence="2" id="KW-0964">Secreted</keyword>
<name>A0AAP4TZ54_9GAMM</name>
<evidence type="ECO:0000313" key="3">
    <source>
        <dbReference type="EMBL" id="MDO6670998.1"/>
    </source>
</evidence>
<gene>
    <name evidence="3" type="ORF">Q4535_02590</name>
</gene>
<evidence type="ECO:0000256" key="2">
    <source>
        <dbReference type="ARBA" id="ARBA00022525"/>
    </source>
</evidence>
<proteinExistence type="predicted"/>
<dbReference type="AlphaFoldDB" id="A0AAP4TZ54"/>
<evidence type="ECO:0000313" key="4">
    <source>
        <dbReference type="Proteomes" id="UP001170481"/>
    </source>
</evidence>
<dbReference type="PANTHER" id="PTHR10009:SF18">
    <property type="entry name" value="PROTEIN YELLOW-LIKE PROTEIN"/>
    <property type="match status" value="1"/>
</dbReference>
<organism evidence="3 4">
    <name type="scientific">Cobetia amphilecti</name>
    <dbReference type="NCBI Taxonomy" id="1055104"/>
    <lineage>
        <taxon>Bacteria</taxon>
        <taxon>Pseudomonadati</taxon>
        <taxon>Pseudomonadota</taxon>
        <taxon>Gammaproteobacteria</taxon>
        <taxon>Oceanospirillales</taxon>
        <taxon>Halomonadaceae</taxon>
        <taxon>Cobetia</taxon>
    </lineage>
</organism>
<reference evidence="3" key="1">
    <citation type="submission" date="2023-07" db="EMBL/GenBank/DDBJ databases">
        <title>Genome content predicts the carbon catabolic preferences of heterotrophic bacteria.</title>
        <authorList>
            <person name="Gralka M."/>
        </authorList>
    </citation>
    <scope>NUCLEOTIDE SEQUENCE</scope>
    <source>
        <strain evidence="3">C2R13</strain>
    </source>
</reference>
<accession>A0AAP4TZ54</accession>
<dbReference type="Pfam" id="PF03022">
    <property type="entry name" value="MRJP"/>
    <property type="match status" value="1"/>
</dbReference>